<dbReference type="RefSeq" id="WP_126553388.1">
    <property type="nucleotide sequence ID" value="NZ_BIFS01000001.1"/>
</dbReference>
<dbReference type="EMBL" id="BIFS01000001">
    <property type="protein sequence ID" value="GCE21613.1"/>
    <property type="molecule type" value="Genomic_DNA"/>
</dbReference>
<dbReference type="OrthoDB" id="153499at2"/>
<keyword evidence="2" id="KW-1185">Reference proteome</keyword>
<protein>
    <submittedName>
        <fullName evidence="1">Uncharacterized protein</fullName>
    </submittedName>
</protein>
<evidence type="ECO:0000313" key="1">
    <source>
        <dbReference type="EMBL" id="GCE21613.1"/>
    </source>
</evidence>
<proteinExistence type="predicted"/>
<evidence type="ECO:0000313" key="2">
    <source>
        <dbReference type="Proteomes" id="UP000287188"/>
    </source>
</evidence>
<reference evidence="2" key="1">
    <citation type="submission" date="2018-12" db="EMBL/GenBank/DDBJ databases">
        <title>Tengunoibacter tsumagoiensis gen. nov., sp. nov., Dictyobacter kobayashii sp. nov., D. alpinus sp. nov., and D. joshuensis sp. nov. and description of Dictyobacteraceae fam. nov. within the order Ktedonobacterales isolated from Tengu-no-mugimeshi.</title>
        <authorList>
            <person name="Wang C.M."/>
            <person name="Zheng Y."/>
            <person name="Sakai Y."/>
            <person name="Toyoda A."/>
            <person name="Minakuchi Y."/>
            <person name="Abe K."/>
            <person name="Yokota A."/>
            <person name="Yabe S."/>
        </authorList>
    </citation>
    <scope>NUCLEOTIDE SEQUENCE [LARGE SCALE GENOMIC DNA]</scope>
    <source>
        <strain evidence="2">Uno11</strain>
    </source>
</reference>
<sequence length="199" mass="20399">MAQVIKRALLTAFNPTSYTASVLLLEATSTELTNVPLAFQADGSSTPINGSLCAVLFFDEHNATDAVVLAVYSTGSAVPTPPPGRITFVNGYRQINGDVLSAGTLATYTLSGGSSGIPGRALGVLYKAYFSSSSVNSYLQLAPHGASDLSAYVTLGNIASAGATINGGGLLALDALGRVDIKAFVGTCTLTLYTYGYVL</sequence>
<dbReference type="AlphaFoldDB" id="A0A402ARB3"/>
<dbReference type="Proteomes" id="UP000287188">
    <property type="component" value="Unassembled WGS sequence"/>
</dbReference>
<name>A0A402ARB3_9CHLR</name>
<organism evidence="1 2">
    <name type="scientific">Dictyobacter kobayashii</name>
    <dbReference type="NCBI Taxonomy" id="2014872"/>
    <lineage>
        <taxon>Bacteria</taxon>
        <taxon>Bacillati</taxon>
        <taxon>Chloroflexota</taxon>
        <taxon>Ktedonobacteria</taxon>
        <taxon>Ktedonobacterales</taxon>
        <taxon>Dictyobacteraceae</taxon>
        <taxon>Dictyobacter</taxon>
    </lineage>
</organism>
<gene>
    <name evidence="1" type="ORF">KDK_54130</name>
</gene>
<comment type="caution">
    <text evidence="1">The sequence shown here is derived from an EMBL/GenBank/DDBJ whole genome shotgun (WGS) entry which is preliminary data.</text>
</comment>
<accession>A0A402ARB3</accession>